<evidence type="ECO:0000256" key="1">
    <source>
        <dbReference type="SAM" id="MobiDB-lite"/>
    </source>
</evidence>
<feature type="region of interest" description="Disordered" evidence="1">
    <location>
        <begin position="113"/>
        <end position="149"/>
    </location>
</feature>
<accession>A0A7S1E5U4</accession>
<feature type="compositionally biased region" description="Low complexity" evidence="1">
    <location>
        <begin position="117"/>
        <end position="138"/>
    </location>
</feature>
<dbReference type="EMBL" id="HBFX01029918">
    <property type="protein sequence ID" value="CAD8966484.1"/>
    <property type="molecule type" value="Transcribed_RNA"/>
</dbReference>
<feature type="region of interest" description="Disordered" evidence="1">
    <location>
        <begin position="169"/>
        <end position="196"/>
    </location>
</feature>
<evidence type="ECO:0000313" key="2">
    <source>
        <dbReference type="EMBL" id="CAD8966484.1"/>
    </source>
</evidence>
<name>A0A7S1E5U4_HEMAN</name>
<reference evidence="2" key="1">
    <citation type="submission" date="2021-01" db="EMBL/GenBank/DDBJ databases">
        <authorList>
            <person name="Corre E."/>
            <person name="Pelletier E."/>
            <person name="Niang G."/>
            <person name="Scheremetjew M."/>
            <person name="Finn R."/>
            <person name="Kale V."/>
            <person name="Holt S."/>
            <person name="Cochrane G."/>
            <person name="Meng A."/>
            <person name="Brown T."/>
            <person name="Cohen L."/>
        </authorList>
    </citation>
    <scope>NUCLEOTIDE SEQUENCE</scope>
    <source>
        <strain evidence="2">CCMP644</strain>
    </source>
</reference>
<organism evidence="2">
    <name type="scientific">Hemiselmis andersenii</name>
    <name type="common">Cryptophyte alga</name>
    <dbReference type="NCBI Taxonomy" id="464988"/>
    <lineage>
        <taxon>Eukaryota</taxon>
        <taxon>Cryptophyceae</taxon>
        <taxon>Cryptomonadales</taxon>
        <taxon>Hemiselmidaceae</taxon>
        <taxon>Hemiselmis</taxon>
    </lineage>
</organism>
<sequence>MTLDTEESTTNSWRQVEDPCDDGEDILSLSWGAGGLCGWGRGDGGNTSPPVRVGGGTPVGACLPECHTQARRRFFASLSISPVGSPLSVSFQDADLGQHDYLLARLQLERQRRRSRQSASVSPAVSGSGSPVVSLGSPKPQSSMSYESAGGTLRPELFVPLEGVNWMTVGRNEPCPDPGEGFEAVPARRAAVPHSK</sequence>
<proteinExistence type="predicted"/>
<dbReference type="AlphaFoldDB" id="A0A7S1E5U4"/>
<protein>
    <submittedName>
        <fullName evidence="2">Uncharacterized protein</fullName>
    </submittedName>
</protein>
<gene>
    <name evidence="2" type="ORF">HAND00432_LOCUS18008</name>
</gene>